<organism evidence="6">
    <name type="scientific">Davidia involucrata</name>
    <name type="common">Dove tree</name>
    <dbReference type="NCBI Taxonomy" id="16924"/>
    <lineage>
        <taxon>Eukaryota</taxon>
        <taxon>Viridiplantae</taxon>
        <taxon>Streptophyta</taxon>
        <taxon>Embryophyta</taxon>
        <taxon>Tracheophyta</taxon>
        <taxon>Spermatophyta</taxon>
        <taxon>Magnoliopsida</taxon>
        <taxon>eudicotyledons</taxon>
        <taxon>Gunneridae</taxon>
        <taxon>Pentapetalae</taxon>
        <taxon>asterids</taxon>
        <taxon>Cornales</taxon>
        <taxon>Nyssaceae</taxon>
        <taxon>Davidia</taxon>
    </lineage>
</organism>
<dbReference type="EMBL" id="GHES01011481">
    <property type="protein sequence ID" value="MPA42040.1"/>
    <property type="molecule type" value="Transcribed_RNA"/>
</dbReference>
<comment type="subcellular location">
    <subcellularLocation>
        <location evidence="1">Membrane</location>
        <topology evidence="1">Multi-pass membrane protein</topology>
    </subcellularLocation>
</comment>
<keyword evidence="4 5" id="KW-0472">Membrane</keyword>
<evidence type="ECO:0000256" key="1">
    <source>
        <dbReference type="ARBA" id="ARBA00004141"/>
    </source>
</evidence>
<keyword evidence="3 5" id="KW-1133">Transmembrane helix</keyword>
<dbReference type="PANTHER" id="PTHR30238:SF0">
    <property type="entry name" value="THYLAKOID MEMBRANE PROTEIN TERC, CHLOROPLASTIC"/>
    <property type="match status" value="1"/>
</dbReference>
<feature type="transmembrane region" description="Helical" evidence="5">
    <location>
        <begin position="185"/>
        <end position="207"/>
    </location>
</feature>
<evidence type="ECO:0000256" key="3">
    <source>
        <dbReference type="ARBA" id="ARBA00022989"/>
    </source>
</evidence>
<dbReference type="GO" id="GO:0016020">
    <property type="term" value="C:membrane"/>
    <property type="evidence" value="ECO:0007669"/>
    <property type="project" value="UniProtKB-SubCell"/>
</dbReference>
<feature type="transmembrane region" description="Helical" evidence="5">
    <location>
        <begin position="364"/>
        <end position="382"/>
    </location>
</feature>
<dbReference type="AlphaFoldDB" id="A0A5B6ZD27"/>
<dbReference type="InterPro" id="IPR005496">
    <property type="entry name" value="Integral_membrane_TerC"/>
</dbReference>
<dbReference type="Pfam" id="PF03741">
    <property type="entry name" value="TerC"/>
    <property type="match status" value="1"/>
</dbReference>
<feature type="transmembrane region" description="Helical" evidence="5">
    <location>
        <begin position="152"/>
        <end position="173"/>
    </location>
</feature>
<dbReference type="NCBIfam" id="TIGR03718">
    <property type="entry name" value="R_switched_Alx"/>
    <property type="match status" value="1"/>
</dbReference>
<evidence type="ECO:0000256" key="5">
    <source>
        <dbReference type="SAM" id="Phobius"/>
    </source>
</evidence>
<evidence type="ECO:0000256" key="2">
    <source>
        <dbReference type="ARBA" id="ARBA00022692"/>
    </source>
</evidence>
<sequence length="386" mass="42433">MGLASVIYNGVQVPLKFNSSLSRVSPTSPLFQASKWSRVQFSYPHILPLYAVGRRCRRRAHYSPIVCSRGTEQEEELSNSGATTSPQSYDGIKNAEISHTTPSIGDLEEKNWGRDNYTSSVRTVALWVCTAVAFGVGLGLKEGVGKATEFFAGYLLEQSLSVDNLFVFVLIFKYFKVPIMYQNRVLSYGIAGAIIFRLSLILLGAATLQRFEAVNLFLAAILLYSSFKLFSGEEEDTDLSDNFVVKTCQKFIPVTSSYDGNRFITVQDGVWKATPLLLTVAVIELSDIAFAVDSIPAVFGVTRDPFVVFTSNLFAILGLRSLYTLISESMSELEYLQPSIGVVLGFIGCKMILDFFGYHVGTEVSLGFVATTLTSGVLLSLMKKSD</sequence>
<protein>
    <recommendedName>
        <fullName evidence="7">Thylakoid membrane protein TERC, chloroplastic</fullName>
    </recommendedName>
</protein>
<dbReference type="PANTHER" id="PTHR30238">
    <property type="entry name" value="MEMBRANE BOUND PREDICTED REDOX MODULATOR"/>
    <property type="match status" value="1"/>
</dbReference>
<keyword evidence="2 5" id="KW-0812">Transmembrane</keyword>
<proteinExistence type="predicted"/>
<feature type="transmembrane region" description="Helical" evidence="5">
    <location>
        <begin position="124"/>
        <end position="140"/>
    </location>
</feature>
<evidence type="ECO:0000313" key="6">
    <source>
        <dbReference type="EMBL" id="MPA42040.1"/>
    </source>
</evidence>
<evidence type="ECO:0000256" key="4">
    <source>
        <dbReference type="ARBA" id="ARBA00023136"/>
    </source>
</evidence>
<name>A0A5B6ZD27_DAVIN</name>
<accession>A0A5B6ZD27</accession>
<reference evidence="6" key="1">
    <citation type="submission" date="2019-08" db="EMBL/GenBank/DDBJ databases">
        <title>Reference gene set and small RNA set construction with multiple tissues from Davidia involucrata Baill.</title>
        <authorList>
            <person name="Yang H."/>
            <person name="Zhou C."/>
            <person name="Li G."/>
            <person name="Wang J."/>
            <person name="Gao P."/>
            <person name="Wang M."/>
            <person name="Wang R."/>
            <person name="Zhao Y."/>
        </authorList>
    </citation>
    <scope>NUCLEOTIDE SEQUENCE</scope>
    <source>
        <tissue evidence="6">Mixed with DoveR01_LX</tissue>
    </source>
</reference>
<gene>
    <name evidence="6" type="ORF">Din_011481</name>
</gene>
<dbReference type="InterPro" id="IPR022369">
    <property type="entry name" value="Integral_membrane_TerC_rswitch"/>
</dbReference>
<evidence type="ECO:0008006" key="7">
    <source>
        <dbReference type="Google" id="ProtNLM"/>
    </source>
</evidence>